<dbReference type="InterPro" id="IPR036179">
    <property type="entry name" value="Ig-like_dom_sf"/>
</dbReference>
<name>A0A8B9JTY7_ASTMX</name>
<dbReference type="SUPFAM" id="SSF48726">
    <property type="entry name" value="Immunoglobulin"/>
    <property type="match status" value="2"/>
</dbReference>
<sequence>TRTVYSTTASVFDVRAAAVGDEEETVEASEGETVTLKTDWTEIKRDDIILWTFGTEGTRIARLLNNEIFIDETFRDRLQLNSLTGSLIISNIRTTDTGLYKVQFSSEYTSNKHFSVTVYATLPVPNITCWSPQSWSESRRSSTGCSVVCSVKNGFRVTLSWYNRSHRLSSISDPDKSILSLPLNVEQYDKSIYSCVAANPIINQTVQLNPATHCSCPVRTGISSSVFIVIIIIAFPALVILLVLALCGLQRQLQNENLSLTELLYRSTEETIYKKHPNQEEPGENPDCPLTSVTYYSIKESLRK</sequence>
<dbReference type="PANTHER" id="PTHR21063:SF4">
    <property type="entry name" value="CD48 ANTIGEN-RELATED"/>
    <property type="match status" value="1"/>
</dbReference>
<keyword evidence="1" id="KW-0472">Membrane</keyword>
<keyword evidence="1" id="KW-0812">Transmembrane</keyword>
<dbReference type="AlphaFoldDB" id="A0A8B9JTY7"/>
<dbReference type="PROSITE" id="PS50835">
    <property type="entry name" value="IG_LIKE"/>
    <property type="match status" value="1"/>
</dbReference>
<protein>
    <submittedName>
        <fullName evidence="3">Si:dkey-102c8.2</fullName>
    </submittedName>
</protein>
<dbReference type="Pfam" id="PF07686">
    <property type="entry name" value="V-set"/>
    <property type="match status" value="1"/>
</dbReference>
<dbReference type="PANTHER" id="PTHR21063">
    <property type="entry name" value="LFA-3"/>
    <property type="match status" value="1"/>
</dbReference>
<dbReference type="InterPro" id="IPR007110">
    <property type="entry name" value="Ig-like_dom"/>
</dbReference>
<accession>A0A8B9JTY7</accession>
<proteinExistence type="predicted"/>
<dbReference type="Gene3D" id="2.60.40.10">
    <property type="entry name" value="Immunoglobulins"/>
    <property type="match status" value="2"/>
</dbReference>
<dbReference type="Proteomes" id="UP000694621">
    <property type="component" value="Unplaced"/>
</dbReference>
<feature type="domain" description="Ig-like" evidence="2">
    <location>
        <begin position="125"/>
        <end position="207"/>
    </location>
</feature>
<dbReference type="Ensembl" id="ENSAMXT00005029126.1">
    <property type="protein sequence ID" value="ENSAMXP00005026456.1"/>
    <property type="gene ID" value="ENSAMXG00005013327.1"/>
</dbReference>
<dbReference type="InterPro" id="IPR013106">
    <property type="entry name" value="Ig_V-set"/>
</dbReference>
<dbReference type="InterPro" id="IPR013783">
    <property type="entry name" value="Ig-like_fold"/>
</dbReference>
<evidence type="ECO:0000256" key="1">
    <source>
        <dbReference type="SAM" id="Phobius"/>
    </source>
</evidence>
<keyword evidence="1" id="KW-1133">Transmembrane helix</keyword>
<feature type="transmembrane region" description="Helical" evidence="1">
    <location>
        <begin position="226"/>
        <end position="249"/>
    </location>
</feature>
<evidence type="ECO:0000259" key="2">
    <source>
        <dbReference type="PROSITE" id="PS50835"/>
    </source>
</evidence>
<reference evidence="3" key="1">
    <citation type="submission" date="2025-08" db="UniProtKB">
        <authorList>
            <consortium name="Ensembl"/>
        </authorList>
    </citation>
    <scope>IDENTIFICATION</scope>
</reference>
<evidence type="ECO:0000313" key="4">
    <source>
        <dbReference type="Proteomes" id="UP000694621"/>
    </source>
</evidence>
<evidence type="ECO:0000313" key="3">
    <source>
        <dbReference type="Ensembl" id="ENSAMXP00005026456.1"/>
    </source>
</evidence>
<organism evidence="3 4">
    <name type="scientific">Astyanax mexicanus</name>
    <name type="common">Blind cave fish</name>
    <name type="synonym">Astyanax fasciatus mexicanus</name>
    <dbReference type="NCBI Taxonomy" id="7994"/>
    <lineage>
        <taxon>Eukaryota</taxon>
        <taxon>Metazoa</taxon>
        <taxon>Chordata</taxon>
        <taxon>Craniata</taxon>
        <taxon>Vertebrata</taxon>
        <taxon>Euteleostomi</taxon>
        <taxon>Actinopterygii</taxon>
        <taxon>Neopterygii</taxon>
        <taxon>Teleostei</taxon>
        <taxon>Ostariophysi</taxon>
        <taxon>Characiformes</taxon>
        <taxon>Characoidei</taxon>
        <taxon>Acestrorhamphidae</taxon>
        <taxon>Acestrorhamphinae</taxon>
        <taxon>Astyanax</taxon>
    </lineage>
</organism>